<sequence>MARAEGKLEPGTARAGAKHPAFESRALTGYDVATWQMREHLTNWDASFALGFTSYQALLTFLRENQVSPVDESRDLLVRLYMLEPSFPSQFRPPNMQDLVDFLFGLSVFEASYAAERRKKCASLLAKLLGKNRGSGYRWLRAAENSEQAVATPTRRLSAKVFSMNPETARADFWRAAQAMALGRQFNMEEILESLRDNGVIID</sequence>
<reference evidence="1" key="1">
    <citation type="submission" date="2024-11" db="EMBL/GenBank/DDBJ databases">
        <title>Description of Massilia orientalis sp. nov., isolated from rhizosphere soil of Ageratina adenophora.</title>
        <authorList>
            <person name="Wang Y."/>
        </authorList>
    </citation>
    <scope>NUCLEOTIDE SEQUENCE</scope>
    <source>
        <strain evidence="1">YIM B02787</strain>
    </source>
</reference>
<comment type="caution">
    <text evidence="1">The sequence shown here is derived from an EMBL/GenBank/DDBJ whole genome shotgun (WGS) entry which is preliminary data.</text>
</comment>
<evidence type="ECO:0000313" key="1">
    <source>
        <dbReference type="EMBL" id="MFJ1470046.1"/>
    </source>
</evidence>
<keyword evidence="2" id="KW-1185">Reference proteome</keyword>
<gene>
    <name evidence="1" type="ORF">QPK29_020225</name>
</gene>
<proteinExistence type="predicted"/>
<dbReference type="EMBL" id="JASNRB020000013">
    <property type="protein sequence ID" value="MFJ1470046.1"/>
    <property type="molecule type" value="Genomic_DNA"/>
</dbReference>
<accession>A0ACC7MI56</accession>
<evidence type="ECO:0000313" key="2">
    <source>
        <dbReference type="Proteomes" id="UP001168096"/>
    </source>
</evidence>
<organism evidence="1 2">
    <name type="scientific">Massilia orientalis</name>
    <dbReference type="NCBI Taxonomy" id="3050128"/>
    <lineage>
        <taxon>Bacteria</taxon>
        <taxon>Pseudomonadati</taxon>
        <taxon>Pseudomonadota</taxon>
        <taxon>Betaproteobacteria</taxon>
        <taxon>Burkholderiales</taxon>
        <taxon>Oxalobacteraceae</taxon>
        <taxon>Telluria group</taxon>
        <taxon>Massilia</taxon>
    </lineage>
</organism>
<protein>
    <submittedName>
        <fullName evidence="1">Uncharacterized protein</fullName>
    </submittedName>
</protein>
<name>A0ACC7MI56_9BURK</name>
<dbReference type="Proteomes" id="UP001168096">
    <property type="component" value="Unassembled WGS sequence"/>
</dbReference>